<name>A0A6M5Z2W0_9BACT</name>
<dbReference type="Proteomes" id="UP000503447">
    <property type="component" value="Chromosome"/>
</dbReference>
<dbReference type="RefSeq" id="WP_171474680.1">
    <property type="nucleotide sequence ID" value="NZ_CP053452.2"/>
</dbReference>
<evidence type="ECO:0000313" key="2">
    <source>
        <dbReference type="Proteomes" id="UP000503447"/>
    </source>
</evidence>
<gene>
    <name evidence="1" type="ORF">FTUN_7394</name>
</gene>
<sequence>MSRRLLMVIGLLALTGVGAGTYSLFFKGEPPPVAPVFVDNLDQPLAKSDEFEKLARENPVGMLDQCLARYSREVTGGVHCTFEMQERVGGKPKPPEVPDSEVIDMWVRGDVPDPKSQKTAIEVLMKWKRGAKRPQSINFGAPAPIQGTLFSERPKTAGGLDGKVVTWRPDASIFSLGTPLDPNNDMAKAQSRYCIRDAGLFRSMLRTHEAWKGLRTAGELDYEYVGKQTPPKIGRECHVIKRRCPRVETDAFEVGGEPSTDPKVIATEGFTEVTLYIDAERWLQVGTELYRTEPDGTRVLVGTYYFRDVHLNPTVPPDTFTVEALKKKD</sequence>
<proteinExistence type="predicted"/>
<dbReference type="KEGG" id="ftj:FTUN_7394"/>
<dbReference type="AlphaFoldDB" id="A0A6M5Z2W0"/>
<dbReference type="EMBL" id="CP053452">
    <property type="protein sequence ID" value="QJW99771.1"/>
    <property type="molecule type" value="Genomic_DNA"/>
</dbReference>
<keyword evidence="2" id="KW-1185">Reference proteome</keyword>
<accession>A0A6M5Z2W0</accession>
<reference evidence="2" key="1">
    <citation type="submission" date="2020-05" db="EMBL/GenBank/DDBJ databases">
        <title>Frigoriglobus tundricola gen. nov., sp. nov., a psychrotolerant cellulolytic planctomycete of the family Gemmataceae with two divergent copies of 16S rRNA gene.</title>
        <authorList>
            <person name="Kulichevskaya I.S."/>
            <person name="Ivanova A.A."/>
            <person name="Naumoff D.G."/>
            <person name="Beletsky A.V."/>
            <person name="Rijpstra W.I.C."/>
            <person name="Sinninghe Damste J.S."/>
            <person name="Mardanov A.V."/>
            <person name="Ravin N.V."/>
            <person name="Dedysh S.N."/>
        </authorList>
    </citation>
    <scope>NUCLEOTIDE SEQUENCE [LARGE SCALE GENOMIC DNA]</scope>
    <source>
        <strain evidence="2">PL17</strain>
    </source>
</reference>
<evidence type="ECO:0000313" key="1">
    <source>
        <dbReference type="EMBL" id="QJW99771.1"/>
    </source>
</evidence>
<protein>
    <submittedName>
        <fullName evidence="1">Uncharacterized protein</fullName>
    </submittedName>
</protein>
<organism evidence="1 2">
    <name type="scientific">Frigoriglobus tundricola</name>
    <dbReference type="NCBI Taxonomy" id="2774151"/>
    <lineage>
        <taxon>Bacteria</taxon>
        <taxon>Pseudomonadati</taxon>
        <taxon>Planctomycetota</taxon>
        <taxon>Planctomycetia</taxon>
        <taxon>Gemmatales</taxon>
        <taxon>Gemmataceae</taxon>
        <taxon>Frigoriglobus</taxon>
    </lineage>
</organism>